<proteinExistence type="predicted"/>
<sequence length="83" mass="9821">MMSQPTIEEVIAKLKMVFKGKLTREEVADWAWKYVTDDSLVLEDKKLRDLLDCAEGVDIPVSPGKYLFHEEDIKYWIRQFEKN</sequence>
<keyword evidence="2" id="KW-1185">Reference proteome</keyword>
<gene>
    <name evidence="1" type="ORF">CLV97_1411</name>
</gene>
<protein>
    <submittedName>
        <fullName evidence="1">Uncharacterized protein</fullName>
    </submittedName>
</protein>
<dbReference type="Proteomes" id="UP000237797">
    <property type="component" value="Unassembled WGS sequence"/>
</dbReference>
<dbReference type="AlphaFoldDB" id="A0A2T0LA65"/>
<evidence type="ECO:0000313" key="1">
    <source>
        <dbReference type="EMBL" id="PRX38647.1"/>
    </source>
</evidence>
<name>A0A2T0LA65_9BACL</name>
<evidence type="ECO:0000313" key="2">
    <source>
        <dbReference type="Proteomes" id="UP000237797"/>
    </source>
</evidence>
<organism evidence="1 2">
    <name type="scientific">Planifilum fimeticola</name>
    <dbReference type="NCBI Taxonomy" id="201975"/>
    <lineage>
        <taxon>Bacteria</taxon>
        <taxon>Bacillati</taxon>
        <taxon>Bacillota</taxon>
        <taxon>Bacilli</taxon>
        <taxon>Bacillales</taxon>
        <taxon>Thermoactinomycetaceae</taxon>
        <taxon>Planifilum</taxon>
    </lineage>
</organism>
<reference evidence="1 2" key="1">
    <citation type="submission" date="2018-03" db="EMBL/GenBank/DDBJ databases">
        <title>Genomic Encyclopedia of Archaeal and Bacterial Type Strains, Phase II (KMG-II): from individual species to whole genera.</title>
        <authorList>
            <person name="Goeker M."/>
        </authorList>
    </citation>
    <scope>NUCLEOTIDE SEQUENCE [LARGE SCALE GENOMIC DNA]</scope>
    <source>
        <strain evidence="1 2">DSM 44946</strain>
    </source>
</reference>
<accession>A0A2T0LA65</accession>
<dbReference type="EMBL" id="PVNE01000041">
    <property type="protein sequence ID" value="PRX38647.1"/>
    <property type="molecule type" value="Genomic_DNA"/>
</dbReference>
<comment type="caution">
    <text evidence="1">The sequence shown here is derived from an EMBL/GenBank/DDBJ whole genome shotgun (WGS) entry which is preliminary data.</text>
</comment>